<proteinExistence type="inferred from homology"/>
<dbReference type="Proteomes" id="UP001065682">
    <property type="component" value="Unassembled WGS sequence"/>
</dbReference>
<name>A0A9E4ZJ19_9EURY</name>
<evidence type="ECO:0000256" key="2">
    <source>
        <dbReference type="ARBA" id="ARBA00022649"/>
    </source>
</evidence>
<evidence type="ECO:0000256" key="4">
    <source>
        <dbReference type="ARBA" id="ARBA00022695"/>
    </source>
</evidence>
<evidence type="ECO:0000313" key="15">
    <source>
        <dbReference type="Proteomes" id="UP001065682"/>
    </source>
</evidence>
<comment type="catalytic activity">
    <reaction evidence="11">
        <text>O-(5'-adenylyl)-L-tyrosyl-[protein] + ATP = O-[5'-(adenylyl-(5'-&gt;3')-adenylyl)]-L-tyrosyl-[protein] + diphosphate</text>
        <dbReference type="Rhea" id="RHEA:66528"/>
        <dbReference type="Rhea" id="RHEA-COMP:13846"/>
        <dbReference type="Rhea" id="RHEA-COMP:17046"/>
        <dbReference type="ChEBI" id="CHEBI:30616"/>
        <dbReference type="ChEBI" id="CHEBI:33019"/>
        <dbReference type="ChEBI" id="CHEBI:83624"/>
        <dbReference type="ChEBI" id="CHEBI:167160"/>
    </reaction>
</comment>
<keyword evidence="5" id="KW-0479">Metal-binding</keyword>
<protein>
    <recommendedName>
        <fullName evidence="9">protein adenylyltransferase</fullName>
        <ecNumber evidence="9">2.7.7.108</ecNumber>
    </recommendedName>
</protein>
<dbReference type="InterPro" id="IPR043519">
    <property type="entry name" value="NT_sf"/>
</dbReference>
<keyword evidence="8" id="KW-0460">Magnesium</keyword>
<evidence type="ECO:0000256" key="9">
    <source>
        <dbReference type="ARBA" id="ARBA00034531"/>
    </source>
</evidence>
<dbReference type="Pfam" id="PF01909">
    <property type="entry name" value="NTP_transf_2"/>
    <property type="match status" value="1"/>
</dbReference>
<keyword evidence="4" id="KW-0548">Nucleotidyltransferase</keyword>
<dbReference type="EC" id="2.7.7.108" evidence="9"/>
<keyword evidence="15" id="KW-1185">Reference proteome</keyword>
<comment type="cofactor">
    <cofactor evidence="1">
        <name>Mg(2+)</name>
        <dbReference type="ChEBI" id="CHEBI:18420"/>
    </cofactor>
</comment>
<keyword evidence="6" id="KW-0547">Nucleotide-binding</keyword>
<dbReference type="GO" id="GO:0070733">
    <property type="term" value="F:AMPylase activity"/>
    <property type="evidence" value="ECO:0007669"/>
    <property type="project" value="UniProtKB-EC"/>
</dbReference>
<dbReference type="InterPro" id="IPR052038">
    <property type="entry name" value="Type-VII_TA_antitoxin"/>
</dbReference>
<dbReference type="PANTHER" id="PTHR33571:SF14">
    <property type="entry name" value="PROTEIN ADENYLYLTRANSFERASE MJ0435-RELATED"/>
    <property type="match status" value="1"/>
</dbReference>
<evidence type="ECO:0000256" key="7">
    <source>
        <dbReference type="ARBA" id="ARBA00022840"/>
    </source>
</evidence>
<evidence type="ECO:0000256" key="6">
    <source>
        <dbReference type="ARBA" id="ARBA00022741"/>
    </source>
</evidence>
<evidence type="ECO:0000256" key="5">
    <source>
        <dbReference type="ARBA" id="ARBA00022723"/>
    </source>
</evidence>
<evidence type="ECO:0000256" key="12">
    <source>
        <dbReference type="ARBA" id="ARBA00048696"/>
    </source>
</evidence>
<evidence type="ECO:0000256" key="1">
    <source>
        <dbReference type="ARBA" id="ARBA00001946"/>
    </source>
</evidence>
<dbReference type="SUPFAM" id="SSF81301">
    <property type="entry name" value="Nucleotidyltransferase"/>
    <property type="match status" value="1"/>
</dbReference>
<gene>
    <name evidence="14" type="ORF">FKB36_00160</name>
</gene>
<comment type="similarity">
    <text evidence="10">Belongs to the MntA antitoxin family.</text>
</comment>
<dbReference type="PANTHER" id="PTHR33571">
    <property type="entry name" value="SSL8005 PROTEIN"/>
    <property type="match status" value="1"/>
</dbReference>
<evidence type="ECO:0000256" key="8">
    <source>
        <dbReference type="ARBA" id="ARBA00022842"/>
    </source>
</evidence>
<evidence type="ECO:0000256" key="3">
    <source>
        <dbReference type="ARBA" id="ARBA00022679"/>
    </source>
</evidence>
<reference evidence="14" key="1">
    <citation type="submission" date="2019-06" db="EMBL/GenBank/DDBJ databases">
        <title>Methanoculleus strain from Tamsui River, Taipei, Taiwan.</title>
        <authorList>
            <person name="You Y.-T."/>
            <person name="Chen S.-C."/>
            <person name="Lai S.-J."/>
            <person name="Lee Y.-C."/>
            <person name="Lai M.-C."/>
        </authorList>
    </citation>
    <scope>NUCLEOTIDE SEQUENCE</scope>
    <source>
        <strain evidence="14">Afa-1</strain>
    </source>
</reference>
<evidence type="ECO:0000256" key="11">
    <source>
        <dbReference type="ARBA" id="ARBA00047518"/>
    </source>
</evidence>
<evidence type="ECO:0000259" key="13">
    <source>
        <dbReference type="Pfam" id="PF01909"/>
    </source>
</evidence>
<dbReference type="CDD" id="cd05403">
    <property type="entry name" value="NT_KNTase_like"/>
    <property type="match status" value="1"/>
</dbReference>
<dbReference type="EMBL" id="VHLL01000001">
    <property type="protein sequence ID" value="MCT8335949.1"/>
    <property type="molecule type" value="Genomic_DNA"/>
</dbReference>
<keyword evidence="2" id="KW-1277">Toxin-antitoxin system</keyword>
<dbReference type="AlphaFoldDB" id="A0A9E4ZJ19"/>
<dbReference type="GO" id="GO:0046872">
    <property type="term" value="F:metal ion binding"/>
    <property type="evidence" value="ECO:0007669"/>
    <property type="project" value="UniProtKB-KW"/>
</dbReference>
<keyword evidence="3" id="KW-0808">Transferase</keyword>
<evidence type="ECO:0000313" key="14">
    <source>
        <dbReference type="EMBL" id="MCT8335949.1"/>
    </source>
</evidence>
<accession>A0A9E4ZJ19</accession>
<dbReference type="GO" id="GO:0005524">
    <property type="term" value="F:ATP binding"/>
    <property type="evidence" value="ECO:0007669"/>
    <property type="project" value="UniProtKB-KW"/>
</dbReference>
<organism evidence="14 15">
    <name type="scientific">Methanoculleus formosensis</name>
    <dbReference type="NCBI Taxonomy" id="2590886"/>
    <lineage>
        <taxon>Archaea</taxon>
        <taxon>Methanobacteriati</taxon>
        <taxon>Methanobacteriota</taxon>
        <taxon>Stenosarchaea group</taxon>
        <taxon>Methanomicrobia</taxon>
        <taxon>Methanomicrobiales</taxon>
        <taxon>Methanomicrobiaceae</taxon>
        <taxon>Methanoculleus</taxon>
    </lineage>
</organism>
<comment type="caution">
    <text evidence="14">The sequence shown here is derived from an EMBL/GenBank/DDBJ whole genome shotgun (WGS) entry which is preliminary data.</text>
</comment>
<keyword evidence="7" id="KW-0067">ATP-binding</keyword>
<evidence type="ECO:0000256" key="10">
    <source>
        <dbReference type="ARBA" id="ARBA00038276"/>
    </source>
</evidence>
<sequence length="119" mass="13448">MTTAPKPMKKAPSVVRLEEMLPVLRDRFGVVTIGVFGSTARGEERLDSDLDILVELSPDRLTFRNFMALADFLEELYGRKVDLVTVGGLDPLIRQDVENEVVWCEAVTTAYPLHRTKNR</sequence>
<dbReference type="Gene3D" id="3.30.460.10">
    <property type="entry name" value="Beta Polymerase, domain 2"/>
    <property type="match status" value="1"/>
</dbReference>
<comment type="catalytic activity">
    <reaction evidence="12">
        <text>L-tyrosyl-[protein] + ATP = O-(5'-adenylyl)-L-tyrosyl-[protein] + diphosphate</text>
        <dbReference type="Rhea" id="RHEA:54288"/>
        <dbReference type="Rhea" id="RHEA-COMP:10136"/>
        <dbReference type="Rhea" id="RHEA-COMP:13846"/>
        <dbReference type="ChEBI" id="CHEBI:30616"/>
        <dbReference type="ChEBI" id="CHEBI:33019"/>
        <dbReference type="ChEBI" id="CHEBI:46858"/>
        <dbReference type="ChEBI" id="CHEBI:83624"/>
        <dbReference type="EC" id="2.7.7.108"/>
    </reaction>
</comment>
<dbReference type="RefSeq" id="WP_261596008.1">
    <property type="nucleotide sequence ID" value="NZ_VHLL01000001.1"/>
</dbReference>
<dbReference type="InterPro" id="IPR002934">
    <property type="entry name" value="Polymerase_NTP_transf_dom"/>
</dbReference>
<feature type="domain" description="Polymerase nucleotidyl transferase" evidence="13">
    <location>
        <begin position="18"/>
        <end position="104"/>
    </location>
</feature>